<sequence length="85" mass="9773">MTSKIISFEFIKDYEVRISFDDGQKFEIDLAKYLGKGFARELLDKKKFGELYIEPGGGLAWPNGYDICPVFLRNIVDKEKSELST</sequence>
<evidence type="ECO:0000313" key="1">
    <source>
        <dbReference type="EMBL" id="QAA81702.1"/>
    </source>
</evidence>
<reference evidence="1 2" key="1">
    <citation type="submission" date="2019-01" db="EMBL/GenBank/DDBJ databases">
        <title>Complete genome sequencing of Aequorivita sp. H23M31.</title>
        <authorList>
            <person name="Bae J.-W."/>
        </authorList>
    </citation>
    <scope>NUCLEOTIDE SEQUENCE [LARGE SCALE GENOMIC DNA]</scope>
    <source>
        <strain evidence="1 2">H23M31</strain>
    </source>
</reference>
<dbReference type="KEGG" id="aev:EI546_08170"/>
<accession>A0A410G349</accession>
<evidence type="ECO:0000313" key="2">
    <source>
        <dbReference type="Proteomes" id="UP000285517"/>
    </source>
</evidence>
<dbReference type="SUPFAM" id="SSF143880">
    <property type="entry name" value="NE0471 N-terminal domain-like"/>
    <property type="match status" value="1"/>
</dbReference>
<dbReference type="Proteomes" id="UP000285517">
    <property type="component" value="Chromosome"/>
</dbReference>
<proteinExistence type="predicted"/>
<name>A0A410G349_9FLAO</name>
<organism evidence="1 2">
    <name type="scientific">Aequorivita ciconiae</name>
    <dbReference type="NCBI Taxonomy" id="2494375"/>
    <lineage>
        <taxon>Bacteria</taxon>
        <taxon>Pseudomonadati</taxon>
        <taxon>Bacteroidota</taxon>
        <taxon>Flavobacteriia</taxon>
        <taxon>Flavobacteriales</taxon>
        <taxon>Flavobacteriaceae</taxon>
        <taxon>Aequorivita</taxon>
    </lineage>
</organism>
<dbReference type="InterPro" id="IPR036782">
    <property type="entry name" value="NE0471-like_N"/>
</dbReference>
<dbReference type="InterPro" id="IPR018841">
    <property type="entry name" value="DUF2442"/>
</dbReference>
<dbReference type="RefSeq" id="WP_128250083.1">
    <property type="nucleotide sequence ID" value="NZ_CP034951.1"/>
</dbReference>
<dbReference type="Pfam" id="PF10387">
    <property type="entry name" value="DUF2442"/>
    <property type="match status" value="1"/>
</dbReference>
<dbReference type="Gene3D" id="3.30.2020.10">
    <property type="entry name" value="NE0471-like N-terminal domain"/>
    <property type="match status" value="1"/>
</dbReference>
<protein>
    <submittedName>
        <fullName evidence="1">DUF2442 domain-containing protein</fullName>
    </submittedName>
</protein>
<keyword evidence="2" id="KW-1185">Reference proteome</keyword>
<dbReference type="AlphaFoldDB" id="A0A410G349"/>
<dbReference type="OrthoDB" id="9803723at2"/>
<gene>
    <name evidence="1" type="ORF">EI546_08170</name>
</gene>
<dbReference type="EMBL" id="CP034951">
    <property type="protein sequence ID" value="QAA81702.1"/>
    <property type="molecule type" value="Genomic_DNA"/>
</dbReference>